<dbReference type="Proteomes" id="UP001328107">
    <property type="component" value="Unassembled WGS sequence"/>
</dbReference>
<accession>A0AAN5D2L9</accession>
<evidence type="ECO:0000313" key="2">
    <source>
        <dbReference type="EMBL" id="GMR55388.1"/>
    </source>
</evidence>
<dbReference type="EMBL" id="BTRK01000005">
    <property type="protein sequence ID" value="GMR55388.1"/>
    <property type="molecule type" value="Genomic_DNA"/>
</dbReference>
<protein>
    <submittedName>
        <fullName evidence="2">Uncharacterized protein</fullName>
    </submittedName>
</protein>
<feature type="region of interest" description="Disordered" evidence="1">
    <location>
        <begin position="14"/>
        <end position="51"/>
    </location>
</feature>
<evidence type="ECO:0000256" key="1">
    <source>
        <dbReference type="SAM" id="MobiDB-lite"/>
    </source>
</evidence>
<organism evidence="2 3">
    <name type="scientific">Pristionchus mayeri</name>
    <dbReference type="NCBI Taxonomy" id="1317129"/>
    <lineage>
        <taxon>Eukaryota</taxon>
        <taxon>Metazoa</taxon>
        <taxon>Ecdysozoa</taxon>
        <taxon>Nematoda</taxon>
        <taxon>Chromadorea</taxon>
        <taxon>Rhabditida</taxon>
        <taxon>Rhabditina</taxon>
        <taxon>Diplogasteromorpha</taxon>
        <taxon>Diplogasteroidea</taxon>
        <taxon>Neodiplogasteridae</taxon>
        <taxon>Pristionchus</taxon>
    </lineage>
</organism>
<feature type="non-terminal residue" evidence="2">
    <location>
        <position position="185"/>
    </location>
</feature>
<feature type="region of interest" description="Disordered" evidence="1">
    <location>
        <begin position="111"/>
        <end position="144"/>
    </location>
</feature>
<sequence>SIAVSSSVFRLRMADASRKNRRRKNDENDVIVIDDDEPMEQLPKRGKNESPEVLELRERLRGTEEKLNKSEEKFQRLCRVAREYELRAEKAESQLDSKRGVLDAMKNQELEKKVSSLENQLEDERKAASKKRSDLSNQLALEQGKTLKGVERENILSLELEKERRQVEEYRMRMTEQSNQLVEER</sequence>
<comment type="caution">
    <text evidence="2">The sequence shown here is derived from an EMBL/GenBank/DDBJ whole genome shotgun (WGS) entry which is preliminary data.</text>
</comment>
<reference evidence="3" key="1">
    <citation type="submission" date="2022-10" db="EMBL/GenBank/DDBJ databases">
        <title>Genome assembly of Pristionchus species.</title>
        <authorList>
            <person name="Yoshida K."/>
            <person name="Sommer R.J."/>
        </authorList>
    </citation>
    <scope>NUCLEOTIDE SEQUENCE [LARGE SCALE GENOMIC DNA]</scope>
    <source>
        <strain evidence="3">RS5460</strain>
    </source>
</reference>
<gene>
    <name evidence="2" type="ORF">PMAYCL1PPCAC_25583</name>
</gene>
<feature type="non-terminal residue" evidence="2">
    <location>
        <position position="1"/>
    </location>
</feature>
<feature type="compositionally biased region" description="Basic and acidic residues" evidence="1">
    <location>
        <begin position="42"/>
        <end position="51"/>
    </location>
</feature>
<name>A0AAN5D2L9_9BILA</name>
<keyword evidence="3" id="KW-1185">Reference proteome</keyword>
<feature type="compositionally biased region" description="Basic and acidic residues" evidence="1">
    <location>
        <begin position="122"/>
        <end position="134"/>
    </location>
</feature>
<evidence type="ECO:0000313" key="3">
    <source>
        <dbReference type="Proteomes" id="UP001328107"/>
    </source>
</evidence>
<feature type="compositionally biased region" description="Acidic residues" evidence="1">
    <location>
        <begin position="28"/>
        <end position="39"/>
    </location>
</feature>
<dbReference type="AlphaFoldDB" id="A0AAN5D2L9"/>
<proteinExistence type="predicted"/>